<dbReference type="InterPro" id="IPR050166">
    <property type="entry name" value="ABC_transporter_ATP-bind"/>
</dbReference>
<accession>A0A6N8IYL1</accession>
<dbReference type="InterPro" id="IPR017871">
    <property type="entry name" value="ABC_transporter-like_CS"/>
</dbReference>
<evidence type="ECO:0000259" key="6">
    <source>
        <dbReference type="PROSITE" id="PS50893"/>
    </source>
</evidence>
<protein>
    <submittedName>
        <fullName evidence="7">ATP-binding cassette domain-containing protein</fullName>
    </submittedName>
</protein>
<dbReference type="Proteomes" id="UP000469385">
    <property type="component" value="Unassembled WGS sequence"/>
</dbReference>
<dbReference type="AlphaFoldDB" id="A0A6N8IYL1"/>
<dbReference type="GO" id="GO:0016887">
    <property type="term" value="F:ATP hydrolysis activity"/>
    <property type="evidence" value="ECO:0007669"/>
    <property type="project" value="InterPro"/>
</dbReference>
<dbReference type="Gene3D" id="3.40.50.300">
    <property type="entry name" value="P-loop containing nucleotide triphosphate hydrolases"/>
    <property type="match status" value="1"/>
</dbReference>
<dbReference type="PROSITE" id="PS50893">
    <property type="entry name" value="ABC_TRANSPORTER_2"/>
    <property type="match status" value="1"/>
</dbReference>
<dbReference type="SMART" id="SM00382">
    <property type="entry name" value="AAA"/>
    <property type="match status" value="1"/>
</dbReference>
<proteinExistence type="inferred from homology"/>
<dbReference type="PANTHER" id="PTHR42788:SF13">
    <property type="entry name" value="ALIPHATIC SULFONATES IMPORT ATP-BINDING PROTEIN SSUB"/>
    <property type="match status" value="1"/>
</dbReference>
<comment type="caution">
    <text evidence="7">The sequence shown here is derived from an EMBL/GenBank/DDBJ whole genome shotgun (WGS) entry which is preliminary data.</text>
</comment>
<evidence type="ECO:0000256" key="3">
    <source>
        <dbReference type="ARBA" id="ARBA00022475"/>
    </source>
</evidence>
<dbReference type="EMBL" id="WSEL01000009">
    <property type="protein sequence ID" value="MVQ31140.1"/>
    <property type="molecule type" value="Genomic_DNA"/>
</dbReference>
<evidence type="ECO:0000313" key="8">
    <source>
        <dbReference type="Proteomes" id="UP000469385"/>
    </source>
</evidence>
<evidence type="ECO:0000313" key="7">
    <source>
        <dbReference type="EMBL" id="MVQ31140.1"/>
    </source>
</evidence>
<dbReference type="InterPro" id="IPR003593">
    <property type="entry name" value="AAA+_ATPase"/>
</dbReference>
<evidence type="ECO:0000256" key="1">
    <source>
        <dbReference type="ARBA" id="ARBA00005417"/>
    </source>
</evidence>
<reference evidence="7 8" key="1">
    <citation type="submission" date="2019-12" db="EMBL/GenBank/DDBJ databases">
        <authorList>
            <person name="Huq M.A."/>
        </authorList>
    </citation>
    <scope>NUCLEOTIDE SEQUENCE [LARGE SCALE GENOMIC DNA]</scope>
    <source>
        <strain evidence="7 8">MAH-25</strain>
    </source>
</reference>
<evidence type="ECO:0000256" key="5">
    <source>
        <dbReference type="ARBA" id="ARBA00022840"/>
    </source>
</evidence>
<dbReference type="Pfam" id="PF00005">
    <property type="entry name" value="ABC_tran"/>
    <property type="match status" value="1"/>
</dbReference>
<dbReference type="GO" id="GO:0005524">
    <property type="term" value="F:ATP binding"/>
    <property type="evidence" value="ECO:0007669"/>
    <property type="project" value="UniProtKB-KW"/>
</dbReference>
<keyword evidence="8" id="KW-1185">Reference proteome</keyword>
<dbReference type="InterPro" id="IPR003439">
    <property type="entry name" value="ABC_transporter-like_ATP-bd"/>
</dbReference>
<keyword evidence="3" id="KW-0472">Membrane</keyword>
<dbReference type="PANTHER" id="PTHR42788">
    <property type="entry name" value="TAURINE IMPORT ATP-BINDING PROTEIN-RELATED"/>
    <property type="match status" value="1"/>
</dbReference>
<dbReference type="RefSeq" id="WP_338050993.1">
    <property type="nucleotide sequence ID" value="NZ_WSEL01000009.1"/>
</dbReference>
<sequence length="246" mass="26160">MSFLQLQGVSFGYPGFPPVVDDVSLSVGAGEIRCLVGRSGCGKTTLLKLAAGLLAPARGRVLLRGAAPDDRREVGFVFQSATLLDWLTVRANVLLPVSLQRRPARQDEQAADALLAQLGLAGFGPRYPRQLSGGQQSRVALARALLLQPPLLLLDEPFAALDAITREELQRDLLRVVRTGGTSVLFVTHDIAEAVFLGDQVSVIAGGRLVRTVDVAPEARTRDTPAFGRACADVREALGLEEAACA</sequence>
<keyword evidence="3" id="KW-1003">Cell membrane</keyword>
<dbReference type="InterPro" id="IPR027417">
    <property type="entry name" value="P-loop_NTPase"/>
</dbReference>
<keyword evidence="5 7" id="KW-0067">ATP-binding</keyword>
<keyword evidence="2" id="KW-0813">Transport</keyword>
<dbReference type="PROSITE" id="PS00211">
    <property type="entry name" value="ABC_TRANSPORTER_1"/>
    <property type="match status" value="1"/>
</dbReference>
<evidence type="ECO:0000256" key="2">
    <source>
        <dbReference type="ARBA" id="ARBA00022448"/>
    </source>
</evidence>
<keyword evidence="4" id="KW-0547">Nucleotide-binding</keyword>
<comment type="similarity">
    <text evidence="1">Belongs to the ABC transporter superfamily.</text>
</comment>
<feature type="domain" description="ABC transporter" evidence="6">
    <location>
        <begin position="4"/>
        <end position="231"/>
    </location>
</feature>
<name>A0A6N8IYL1_9BURK</name>
<gene>
    <name evidence="7" type="ORF">GON04_16900</name>
</gene>
<dbReference type="SUPFAM" id="SSF52540">
    <property type="entry name" value="P-loop containing nucleoside triphosphate hydrolases"/>
    <property type="match status" value="1"/>
</dbReference>
<organism evidence="7 8">
    <name type="scientific">Ramlibacter pinisoli</name>
    <dbReference type="NCBI Taxonomy" id="2682844"/>
    <lineage>
        <taxon>Bacteria</taxon>
        <taxon>Pseudomonadati</taxon>
        <taxon>Pseudomonadota</taxon>
        <taxon>Betaproteobacteria</taxon>
        <taxon>Burkholderiales</taxon>
        <taxon>Comamonadaceae</taxon>
        <taxon>Ramlibacter</taxon>
    </lineage>
</organism>
<evidence type="ECO:0000256" key="4">
    <source>
        <dbReference type="ARBA" id="ARBA00022741"/>
    </source>
</evidence>